<dbReference type="SUPFAM" id="SSF52200">
    <property type="entry name" value="Toll/Interleukin receptor TIR domain"/>
    <property type="match status" value="1"/>
</dbReference>
<dbReference type="GO" id="GO:0007165">
    <property type="term" value="P:signal transduction"/>
    <property type="evidence" value="ECO:0007669"/>
    <property type="project" value="InterPro"/>
</dbReference>
<evidence type="ECO:0000313" key="5">
    <source>
        <dbReference type="Proteomes" id="UP000244450"/>
    </source>
</evidence>
<dbReference type="OrthoDB" id="5149141at2"/>
<dbReference type="Proteomes" id="UP000244450">
    <property type="component" value="Unassembled WGS sequence"/>
</dbReference>
<evidence type="ECO:0000259" key="2">
    <source>
        <dbReference type="PROSITE" id="PS50104"/>
    </source>
</evidence>
<accession>A0A2T7BLS7</accession>
<evidence type="ECO:0000259" key="3">
    <source>
        <dbReference type="PROSITE" id="PS51534"/>
    </source>
</evidence>
<dbReference type="RefSeq" id="WP_108685274.1">
    <property type="nucleotide sequence ID" value="NZ_QCYK01000001.1"/>
</dbReference>
<dbReference type="InterPro" id="IPR013568">
    <property type="entry name" value="SEFIR_dom"/>
</dbReference>
<proteinExistence type="predicted"/>
<dbReference type="InterPro" id="IPR000157">
    <property type="entry name" value="TIR_dom"/>
</dbReference>
<dbReference type="PROSITE" id="PS50104">
    <property type="entry name" value="TIR"/>
    <property type="match status" value="1"/>
</dbReference>
<dbReference type="AlphaFoldDB" id="A0A2T7BLS7"/>
<feature type="domain" description="SEFIR" evidence="3">
    <location>
        <begin position="113"/>
        <end position="247"/>
    </location>
</feature>
<organism evidence="4 5">
    <name type="scientific">Chitinophaga parva</name>
    <dbReference type="NCBI Taxonomy" id="2169414"/>
    <lineage>
        <taxon>Bacteria</taxon>
        <taxon>Pseudomonadati</taxon>
        <taxon>Bacteroidota</taxon>
        <taxon>Chitinophagia</taxon>
        <taxon>Chitinophagales</taxon>
        <taxon>Chitinophagaceae</taxon>
        <taxon>Chitinophaga</taxon>
    </lineage>
</organism>
<dbReference type="Gene3D" id="3.40.50.10140">
    <property type="entry name" value="Toll/interleukin-1 receptor homology (TIR) domain"/>
    <property type="match status" value="1"/>
</dbReference>
<reference evidence="4 5" key="1">
    <citation type="submission" date="2018-04" db="EMBL/GenBank/DDBJ databases">
        <title>Chitinophaga fuyangensis sp. nov., isolated from soil in a chemical factory.</title>
        <authorList>
            <person name="Chen K."/>
        </authorList>
    </citation>
    <scope>NUCLEOTIDE SEQUENCE [LARGE SCALE GENOMIC DNA]</scope>
    <source>
        <strain evidence="4 5">LY-1</strain>
    </source>
</reference>
<evidence type="ECO:0000313" key="4">
    <source>
        <dbReference type="EMBL" id="PUZ28635.1"/>
    </source>
</evidence>
<protein>
    <recommendedName>
        <fullName evidence="6">SEFIR domain-containing protein</fullName>
    </recommendedName>
</protein>
<dbReference type="EMBL" id="QCYK01000001">
    <property type="protein sequence ID" value="PUZ28635.1"/>
    <property type="molecule type" value="Genomic_DNA"/>
</dbReference>
<keyword evidence="5" id="KW-1185">Reference proteome</keyword>
<dbReference type="Pfam" id="PF13676">
    <property type="entry name" value="TIR_2"/>
    <property type="match status" value="1"/>
</dbReference>
<sequence length="535" mass="59275">MANYKIELGPDHVGPHLKVYLKDISLNPQIKDQLEGLAAVHHVNITEKRGKSDLTVYPNKAYDITEVRDEVATFLDGYFGPGSALSSPAPVAGPRPTPAPAATPAGDPAVPAHLTVFLSYSWDDDPVHQAWVLALADRLQSQGGVKVLRDQYEIRAGKSITHFMETSVVAADKVVMIMTPNYKEKADGRKGGVGFEYSMISAELYASQVAGKFIPVARKGKYLECSPTFIKGLKSLDMTSDAEFEAKFWELLREIHDEPYVTPPPIGPKPVFPIRIPATGPAAVPPSAPGLPAGAAPPATSLVDDADNMARSRMPAVAHWSFNISVKSMVDLSLSNFYRQIYSHRISQEAGRYYLPLVLNDYYKKSHHPDWDFVIPLNNGGIANMFEASALKITKGNIRYEYSEYSTHEMMLLRLTDPFMTLLYLLLILKAGHDELGRQPTIEIEIDFKSNRKTVFYLQHSPIPVSRVYGLQTMTIPGNEASRTVVIAEVNQNSLMDVFGELYAMFMAENPGSNLPYIELDRTAFLKAIKELISQ</sequence>
<gene>
    <name evidence="4" type="ORF">DCC81_03890</name>
</gene>
<name>A0A2T7BLS7_9BACT</name>
<feature type="compositionally biased region" description="Pro residues" evidence="1">
    <location>
        <begin position="91"/>
        <end position="101"/>
    </location>
</feature>
<dbReference type="PROSITE" id="PS51534">
    <property type="entry name" value="SEFIR"/>
    <property type="match status" value="1"/>
</dbReference>
<feature type="region of interest" description="Disordered" evidence="1">
    <location>
        <begin position="86"/>
        <end position="105"/>
    </location>
</feature>
<evidence type="ECO:0000256" key="1">
    <source>
        <dbReference type="SAM" id="MobiDB-lite"/>
    </source>
</evidence>
<evidence type="ECO:0008006" key="6">
    <source>
        <dbReference type="Google" id="ProtNLM"/>
    </source>
</evidence>
<feature type="domain" description="TIR" evidence="2">
    <location>
        <begin position="112"/>
        <end position="256"/>
    </location>
</feature>
<comment type="caution">
    <text evidence="4">The sequence shown here is derived from an EMBL/GenBank/DDBJ whole genome shotgun (WGS) entry which is preliminary data.</text>
</comment>
<dbReference type="InterPro" id="IPR035897">
    <property type="entry name" value="Toll_tir_struct_dom_sf"/>
</dbReference>